<evidence type="ECO:0000313" key="2">
    <source>
        <dbReference type="EMBL" id="DAB35579.1"/>
    </source>
</evidence>
<dbReference type="STRING" id="366522.GCA_001548055_02675"/>
<gene>
    <name evidence="2" type="ORF">CFH80_09355</name>
</gene>
<evidence type="ECO:0000256" key="1">
    <source>
        <dbReference type="SAM" id="Phobius"/>
    </source>
</evidence>
<dbReference type="Proteomes" id="UP000231638">
    <property type="component" value="Unassembled WGS sequence"/>
</dbReference>
<keyword evidence="1" id="KW-0472">Membrane</keyword>
<sequence>MSDDSLPPLIEPVPRVRGFKCRLMMVVVYTAISFTPLLLGGWLGYTYNVWIGIAFFLFLTLVSGIVSSKMRIASIPPVQREMNYSTLAIVKWYVAKNICFEERS</sequence>
<name>A0A2D3WET6_9BACT</name>
<keyword evidence="1" id="KW-1133">Transmembrane helix</keyword>
<evidence type="ECO:0000313" key="3">
    <source>
        <dbReference type="Proteomes" id="UP000231638"/>
    </source>
</evidence>
<dbReference type="AlphaFoldDB" id="A0A2D3WET6"/>
<feature type="transmembrane region" description="Helical" evidence="1">
    <location>
        <begin position="49"/>
        <end position="66"/>
    </location>
</feature>
<comment type="caution">
    <text evidence="2">The sequence shown here is derived from an EMBL/GenBank/DDBJ whole genome shotgun (WGS) entry which is preliminary data.</text>
</comment>
<organism evidence="2 3">
    <name type="scientific">Sulfurospirillum cavolei</name>
    <dbReference type="NCBI Taxonomy" id="366522"/>
    <lineage>
        <taxon>Bacteria</taxon>
        <taxon>Pseudomonadati</taxon>
        <taxon>Campylobacterota</taxon>
        <taxon>Epsilonproteobacteria</taxon>
        <taxon>Campylobacterales</taxon>
        <taxon>Sulfurospirillaceae</taxon>
        <taxon>Sulfurospirillum</taxon>
    </lineage>
</organism>
<feature type="transmembrane region" description="Helical" evidence="1">
    <location>
        <begin position="23"/>
        <end position="43"/>
    </location>
</feature>
<accession>A0A2D3WET6</accession>
<proteinExistence type="predicted"/>
<dbReference type="EMBL" id="DLUG01000242">
    <property type="protein sequence ID" value="DAB35579.1"/>
    <property type="molecule type" value="Genomic_DNA"/>
</dbReference>
<protein>
    <submittedName>
        <fullName evidence="2">Uncharacterized protein</fullName>
    </submittedName>
</protein>
<reference evidence="2 3" key="1">
    <citation type="journal article" date="2017" name="Front. Microbiol.">
        <title>Comparative Genomic Analysis of the Class Epsilonproteobacteria and Proposed Reclassification to Epsilonbacteraeota (phyl. nov.).</title>
        <authorList>
            <person name="Waite D.W."/>
            <person name="Vanwonterghem I."/>
            <person name="Rinke C."/>
            <person name="Parks D.H."/>
            <person name="Zhang Y."/>
            <person name="Takai K."/>
            <person name="Sievert S.M."/>
            <person name="Simon J."/>
            <person name="Campbell B.J."/>
            <person name="Hanson T.E."/>
            <person name="Woyke T."/>
            <person name="Klotz M.G."/>
            <person name="Hugenholtz P."/>
        </authorList>
    </citation>
    <scope>NUCLEOTIDE SEQUENCE [LARGE SCALE GENOMIC DNA]</scope>
    <source>
        <strain evidence="2">UBA11420</strain>
    </source>
</reference>
<keyword evidence="1" id="KW-0812">Transmembrane</keyword>